<reference evidence="2 3" key="1">
    <citation type="submission" date="2016-04" db="EMBL/GenBank/DDBJ databases">
        <title>Draft genome sequence of freshwater magnetotactic bacteria Magnetospirillum marisnigri SP-1 and Magnetospirillum moscoviense BB-1.</title>
        <authorList>
            <person name="Koziaeva V."/>
            <person name="Dziuba M.V."/>
            <person name="Ivanov T.M."/>
            <person name="Kuznetsov B."/>
            <person name="Grouzdev D.S."/>
        </authorList>
    </citation>
    <scope>NUCLEOTIDE SEQUENCE [LARGE SCALE GENOMIC DNA]</scope>
    <source>
        <strain evidence="2 3">SP-1</strain>
    </source>
</reference>
<dbReference type="OrthoDB" id="323926at2"/>
<protein>
    <recommendedName>
        <fullName evidence="1">BF1531-like N-terminal domain-containing protein</fullName>
    </recommendedName>
</protein>
<dbReference type="InterPro" id="IPR036514">
    <property type="entry name" value="SGNH_hydro_sf"/>
</dbReference>
<gene>
    <name evidence="2" type="ORF">A6A04_03730</name>
</gene>
<accession>A0A178MMC9</accession>
<dbReference type="Gene3D" id="3.40.50.1000">
    <property type="entry name" value="HAD superfamily/HAD-like"/>
    <property type="match status" value="1"/>
</dbReference>
<dbReference type="Pfam" id="PF21211">
    <property type="entry name" value="FkbH_N"/>
    <property type="match status" value="1"/>
</dbReference>
<evidence type="ECO:0000313" key="2">
    <source>
        <dbReference type="EMBL" id="OAN49235.1"/>
    </source>
</evidence>
<name>A0A178MMC9_9PROT</name>
<dbReference type="EMBL" id="LWQT01000066">
    <property type="protein sequence ID" value="OAN49235.1"/>
    <property type="molecule type" value="Genomic_DNA"/>
</dbReference>
<dbReference type="GO" id="GO:0016788">
    <property type="term" value="F:hydrolase activity, acting on ester bonds"/>
    <property type="evidence" value="ECO:0007669"/>
    <property type="project" value="UniProtKB-ARBA"/>
</dbReference>
<evidence type="ECO:0000259" key="1">
    <source>
        <dbReference type="Pfam" id="PF21211"/>
    </source>
</evidence>
<dbReference type="InterPro" id="IPR010037">
    <property type="entry name" value="FkbH_domain"/>
</dbReference>
<dbReference type="AlphaFoldDB" id="A0A178MMC9"/>
<dbReference type="InterPro" id="IPR023214">
    <property type="entry name" value="HAD_sf"/>
</dbReference>
<sequence length="626" mass="67955">MTTQLSWLPPLPDNFRQLCSALGNSETESAAASLTWLAGHALDGSRLQLLAKARDRLAARAADGIGLPQFRLGVLSNATTDFLKASIAASGLRHGLDIRVHLGGFGQVLQDALDPSAAINTAQCDAILLALDHRALPLIGTPGQDHAAHVEVAIDHLSRIRDGLRSNGGGAVIFQTIPPQPETLFGSLDTLVDGTHRAIIADFNAALKRMVRSSVGDLLLDVEGLASGIGLKTWHDPIQWHVAKLPFSQHALPLYAEHVARLLAAMRGRTRKCLVLDLDNTVWGGVIGDDGLNGIVLGNGSAVGEAHLDVQRLALALRARGIVLAVSSKNDHDVALQPFRDHPDMLLRENHIAVFQANWTDKASNLEAIAHKLTIGIDSLVLLDDNPAERAQVRQALPMVGVPELPPDPALYSRTLQDAGYFDTVSFVAEDGQRAEQYTANAKRVELQKSNHDLDGYLRSLDMVATCGSFSPLVRARVSQLINKSNQFNLTTRRYTELDVADMEDDPAIYGQQIRLSDAFGDNGIICVIICKITPEAWDIDTWLMSCRVLGRGVERFILNRIANAARAAGAKRLDGTFIPSSRNELVRDHYPTLGFTKTSEQDDGTTRWSLDLASFNPLPVHITEG</sequence>
<keyword evidence="3" id="KW-1185">Reference proteome</keyword>
<dbReference type="STRING" id="1285242.A6A04_03730"/>
<dbReference type="SUPFAM" id="SSF56784">
    <property type="entry name" value="HAD-like"/>
    <property type="match status" value="1"/>
</dbReference>
<dbReference type="Gene3D" id="3.40.50.1110">
    <property type="entry name" value="SGNH hydrolase"/>
    <property type="match status" value="1"/>
</dbReference>
<dbReference type="RefSeq" id="WP_068493670.1">
    <property type="nucleotide sequence ID" value="NZ_LWQT01000066.1"/>
</dbReference>
<dbReference type="InterPro" id="IPR036412">
    <property type="entry name" value="HAD-like_sf"/>
</dbReference>
<comment type="caution">
    <text evidence="2">The sequence shown here is derived from an EMBL/GenBank/DDBJ whole genome shotgun (WGS) entry which is preliminary data.</text>
</comment>
<dbReference type="InterPro" id="IPR010033">
    <property type="entry name" value="HAD_SF_ppase_IIIC"/>
</dbReference>
<organism evidence="2 3">
    <name type="scientific">Paramagnetospirillum marisnigri</name>
    <dbReference type="NCBI Taxonomy" id="1285242"/>
    <lineage>
        <taxon>Bacteria</taxon>
        <taxon>Pseudomonadati</taxon>
        <taxon>Pseudomonadota</taxon>
        <taxon>Alphaproteobacteria</taxon>
        <taxon>Rhodospirillales</taxon>
        <taxon>Magnetospirillaceae</taxon>
        <taxon>Paramagnetospirillum</taxon>
    </lineage>
</organism>
<proteinExistence type="predicted"/>
<dbReference type="InterPro" id="IPR049369">
    <property type="entry name" value="BF1531-like_N"/>
</dbReference>
<evidence type="ECO:0000313" key="3">
    <source>
        <dbReference type="Proteomes" id="UP000078428"/>
    </source>
</evidence>
<dbReference type="NCBIfam" id="TIGR01681">
    <property type="entry name" value="HAD-SF-IIIC"/>
    <property type="match status" value="1"/>
</dbReference>
<feature type="domain" description="BF1531-like N-terminal" evidence="1">
    <location>
        <begin position="71"/>
        <end position="260"/>
    </location>
</feature>
<dbReference type="NCBIfam" id="TIGR01686">
    <property type="entry name" value="FkbH"/>
    <property type="match status" value="1"/>
</dbReference>
<dbReference type="Proteomes" id="UP000078428">
    <property type="component" value="Unassembled WGS sequence"/>
</dbReference>